<evidence type="ECO:0000256" key="7">
    <source>
        <dbReference type="ARBA" id="ARBA00023221"/>
    </source>
</evidence>
<dbReference type="InterPro" id="IPR029063">
    <property type="entry name" value="SAM-dependent_MTases_sf"/>
</dbReference>
<dbReference type="PANTHER" id="PTHR44068:SF1">
    <property type="entry name" value="HYPOTHETICAL LOC100005854"/>
    <property type="match status" value="1"/>
</dbReference>
<gene>
    <name evidence="13" type="ORF">KHLLAP_LOCUS8384</name>
</gene>
<evidence type="ECO:0000256" key="10">
    <source>
        <dbReference type="PROSITE-ProRule" id="PRU01022"/>
    </source>
</evidence>
<dbReference type="GO" id="GO:0005783">
    <property type="term" value="C:endoplasmic reticulum"/>
    <property type="evidence" value="ECO:0007669"/>
    <property type="project" value="TreeGrafter"/>
</dbReference>
<keyword evidence="6 11" id="KW-1207">Sterol metabolism</keyword>
<dbReference type="EC" id="2.1.1.-" evidence="11"/>
<keyword evidence="11" id="KW-0443">Lipid metabolism</keyword>
<dbReference type="InterPro" id="IPR013705">
    <property type="entry name" value="Sterol_MeTrfase_C"/>
</dbReference>
<sequence length="373" mass="41467">MANGVHVEKVTATSSGLDESQGAIRAMLSKDKTAYRITANDYSQHWDDKGVSHETDEVRRARADAYAELTGQYYDISTDVYEHAWGESFHFCRFARGESFAQAIARHEHYLAACIGIRRNMQVLDVGCGVGGPAREMVTFTGCRVTGLNISEYQLKHARAYGERNGLSHRLDFVQGDFMKMPFPDASFDAVYSVEATVHAPSLRRVYSEIHRVLKPGGRFGIYEWVMTDAFDNENIDHRRIRLAIEKGYGIAAMVKMSDALAALQESGLELESEYDLAVNEGNLDVAPWYWPMGGDMRHAQTVWDVLSLLKKNRYGAMVTARLLGLLETVGIAPAGIKRTVDSMGEGADALVTGGKQGLFTPMYLMVGRKPYV</sequence>
<evidence type="ECO:0000256" key="6">
    <source>
        <dbReference type="ARBA" id="ARBA00023166"/>
    </source>
</evidence>
<dbReference type="InterPro" id="IPR050447">
    <property type="entry name" value="Erg6_SMT_methyltransf"/>
</dbReference>
<dbReference type="PANTHER" id="PTHR44068">
    <property type="entry name" value="ZGC:194242"/>
    <property type="match status" value="1"/>
</dbReference>
<evidence type="ECO:0000256" key="1">
    <source>
        <dbReference type="ARBA" id="ARBA00022603"/>
    </source>
</evidence>
<keyword evidence="2 10" id="KW-0808">Transferase</keyword>
<dbReference type="Pfam" id="PF08241">
    <property type="entry name" value="Methyltransf_11"/>
    <property type="match status" value="1"/>
</dbReference>
<organism evidence="13 14">
    <name type="scientific">Anthostomella pinea</name>
    <dbReference type="NCBI Taxonomy" id="933095"/>
    <lineage>
        <taxon>Eukaryota</taxon>
        <taxon>Fungi</taxon>
        <taxon>Dikarya</taxon>
        <taxon>Ascomycota</taxon>
        <taxon>Pezizomycotina</taxon>
        <taxon>Sordariomycetes</taxon>
        <taxon>Xylariomycetidae</taxon>
        <taxon>Xylariales</taxon>
        <taxon>Xylariaceae</taxon>
        <taxon>Anthostomella</taxon>
    </lineage>
</organism>
<protein>
    <recommendedName>
        <fullName evidence="11">Sterol 24-C-methyltransferase</fullName>
        <ecNumber evidence="11">2.1.1.-</ecNumber>
    </recommendedName>
    <alternativeName>
        <fullName evidence="11">Delta(24)-sterol C-methyltransferase</fullName>
    </alternativeName>
</protein>
<dbReference type="GO" id="GO:0006696">
    <property type="term" value="P:ergosterol biosynthetic process"/>
    <property type="evidence" value="ECO:0007669"/>
    <property type="project" value="TreeGrafter"/>
</dbReference>
<keyword evidence="3 10" id="KW-0949">S-adenosyl-L-methionine</keyword>
<keyword evidence="4 11" id="KW-0752">Steroid biosynthesis</keyword>
<evidence type="ECO:0000256" key="2">
    <source>
        <dbReference type="ARBA" id="ARBA00022679"/>
    </source>
</evidence>
<keyword evidence="5 11" id="KW-0756">Sterol biosynthesis</keyword>
<dbReference type="Proteomes" id="UP001295740">
    <property type="component" value="Unassembled WGS sequence"/>
</dbReference>
<evidence type="ECO:0000256" key="4">
    <source>
        <dbReference type="ARBA" id="ARBA00022955"/>
    </source>
</evidence>
<dbReference type="InterPro" id="IPR013216">
    <property type="entry name" value="Methyltransf_11"/>
</dbReference>
<feature type="domain" description="SAM-dependent methyltransferase Erg6/SMT-type" evidence="12">
    <location>
        <begin position="73"/>
        <end position="371"/>
    </location>
</feature>
<comment type="pathway">
    <text evidence="8">Steroid metabolism; ergosterol biosynthesis.</text>
</comment>
<evidence type="ECO:0000256" key="3">
    <source>
        <dbReference type="ARBA" id="ARBA00022691"/>
    </source>
</evidence>
<evidence type="ECO:0000256" key="11">
    <source>
        <dbReference type="RuleBase" id="RU362025"/>
    </source>
</evidence>
<keyword evidence="1 10" id="KW-0489">Methyltransferase</keyword>
<dbReference type="GO" id="GO:0032259">
    <property type="term" value="P:methylation"/>
    <property type="evidence" value="ECO:0007669"/>
    <property type="project" value="UniProtKB-KW"/>
</dbReference>
<keyword evidence="11" id="KW-0444">Lipid biosynthesis</keyword>
<dbReference type="CDD" id="cd02440">
    <property type="entry name" value="AdoMet_MTases"/>
    <property type="match status" value="1"/>
</dbReference>
<comment type="function">
    <text evidence="11">Catalyzes the transfer of methyl groups from S-adenosyl-methionine to the C-24 of sterols.</text>
</comment>
<comment type="caution">
    <text evidence="13">The sequence shown here is derived from an EMBL/GenBank/DDBJ whole genome shotgun (WGS) entry which is preliminary data.</text>
</comment>
<comment type="similarity">
    <text evidence="9 10 11">Belongs to the class I-like SAM-binding methyltransferase superfamily. Erg6/SMT family.</text>
</comment>
<evidence type="ECO:0000313" key="14">
    <source>
        <dbReference type="Proteomes" id="UP001295740"/>
    </source>
</evidence>
<dbReference type="SUPFAM" id="SSF53335">
    <property type="entry name" value="S-adenosyl-L-methionine-dependent methyltransferases"/>
    <property type="match status" value="1"/>
</dbReference>
<name>A0AAI8VNY5_9PEZI</name>
<dbReference type="Gene3D" id="3.40.50.150">
    <property type="entry name" value="Vaccinia Virus protein VP39"/>
    <property type="match status" value="1"/>
</dbReference>
<keyword evidence="14" id="KW-1185">Reference proteome</keyword>
<dbReference type="Pfam" id="PF08498">
    <property type="entry name" value="Sterol_MT_C"/>
    <property type="match status" value="1"/>
</dbReference>
<evidence type="ECO:0000256" key="9">
    <source>
        <dbReference type="ARBA" id="ARBA00038188"/>
    </source>
</evidence>
<proteinExistence type="inferred from homology"/>
<dbReference type="AlphaFoldDB" id="A0AAI8VNY5"/>
<evidence type="ECO:0000256" key="8">
    <source>
        <dbReference type="ARBA" id="ARBA00029435"/>
    </source>
</evidence>
<accession>A0AAI8VNY5</accession>
<evidence type="ECO:0000313" key="13">
    <source>
        <dbReference type="EMBL" id="CAJ2507916.1"/>
    </source>
</evidence>
<evidence type="ECO:0000256" key="5">
    <source>
        <dbReference type="ARBA" id="ARBA00023011"/>
    </source>
</evidence>
<evidence type="ECO:0000259" key="12">
    <source>
        <dbReference type="PROSITE" id="PS51685"/>
    </source>
</evidence>
<reference evidence="13" key="1">
    <citation type="submission" date="2023-10" db="EMBL/GenBank/DDBJ databases">
        <authorList>
            <person name="Hackl T."/>
        </authorList>
    </citation>
    <scope>NUCLEOTIDE SEQUENCE</scope>
</reference>
<dbReference type="EMBL" id="CAUWAG010000010">
    <property type="protein sequence ID" value="CAJ2507916.1"/>
    <property type="molecule type" value="Genomic_DNA"/>
</dbReference>
<dbReference type="PROSITE" id="PS51685">
    <property type="entry name" value="SAM_MT_ERG6_SMT"/>
    <property type="match status" value="1"/>
</dbReference>
<keyword evidence="7 11" id="KW-0753">Steroid metabolism</keyword>
<dbReference type="InterPro" id="IPR030384">
    <property type="entry name" value="MeTrfase_SMT"/>
</dbReference>
<dbReference type="GO" id="GO:0003838">
    <property type="term" value="F:sterol 24-C-methyltransferase activity"/>
    <property type="evidence" value="ECO:0007669"/>
    <property type="project" value="TreeGrafter"/>
</dbReference>